<feature type="region of interest" description="Disordered" evidence="1">
    <location>
        <begin position="77"/>
        <end position="125"/>
    </location>
</feature>
<protein>
    <submittedName>
        <fullName evidence="3">Uncharacterized protein</fullName>
    </submittedName>
</protein>
<keyword evidence="2" id="KW-0812">Transmembrane</keyword>
<proteinExistence type="predicted"/>
<dbReference type="EMBL" id="LT670818">
    <property type="protein sequence ID" value="SHH49323.1"/>
    <property type="molecule type" value="Genomic_DNA"/>
</dbReference>
<gene>
    <name evidence="3" type="ORF">SAMN05444169_7740</name>
</gene>
<evidence type="ECO:0000313" key="4">
    <source>
        <dbReference type="Proteomes" id="UP000190675"/>
    </source>
</evidence>
<evidence type="ECO:0000256" key="1">
    <source>
        <dbReference type="SAM" id="MobiDB-lite"/>
    </source>
</evidence>
<sequence length="147" mass="16126">MPLLRYFVFVGGALLVLLFVTSAFFPKMPDEVRADSELPVIRIHSDRKWPERVVFDTNRATIVPAAAGANTLASAPVPAAAGEASAQARNSFAQLQPPQQKQAQLTEPKKPGKPVPRKRTIARRHMAPPVMLVAQQPQFSLFGNSTW</sequence>
<feature type="compositionally biased region" description="Low complexity" evidence="1">
    <location>
        <begin position="77"/>
        <end position="105"/>
    </location>
</feature>
<keyword evidence="2" id="KW-0472">Membrane</keyword>
<accession>A0A1M5TG28</accession>
<reference evidence="3 4" key="1">
    <citation type="submission" date="2016-11" db="EMBL/GenBank/DDBJ databases">
        <authorList>
            <person name="Jaros S."/>
            <person name="Januszkiewicz K."/>
            <person name="Wedrychowicz H."/>
        </authorList>
    </citation>
    <scope>NUCLEOTIDE SEQUENCE [LARGE SCALE GENOMIC DNA]</scope>
    <source>
        <strain evidence="3 4">GAS242</strain>
    </source>
</reference>
<dbReference type="AlphaFoldDB" id="A0A1M5TG28"/>
<feature type="compositionally biased region" description="Basic residues" evidence="1">
    <location>
        <begin position="111"/>
        <end position="125"/>
    </location>
</feature>
<organism evidence="3 4">
    <name type="scientific">Bradyrhizobium erythrophlei</name>
    <dbReference type="NCBI Taxonomy" id="1437360"/>
    <lineage>
        <taxon>Bacteria</taxon>
        <taxon>Pseudomonadati</taxon>
        <taxon>Pseudomonadota</taxon>
        <taxon>Alphaproteobacteria</taxon>
        <taxon>Hyphomicrobiales</taxon>
        <taxon>Nitrobacteraceae</taxon>
        <taxon>Bradyrhizobium</taxon>
    </lineage>
</organism>
<evidence type="ECO:0000313" key="3">
    <source>
        <dbReference type="EMBL" id="SHH49323.1"/>
    </source>
</evidence>
<evidence type="ECO:0000256" key="2">
    <source>
        <dbReference type="SAM" id="Phobius"/>
    </source>
</evidence>
<keyword evidence="2" id="KW-1133">Transmembrane helix</keyword>
<feature type="transmembrane region" description="Helical" evidence="2">
    <location>
        <begin position="6"/>
        <end position="25"/>
    </location>
</feature>
<dbReference type="OrthoDB" id="8253939at2"/>
<name>A0A1M5TG28_9BRAD</name>
<dbReference type="Proteomes" id="UP000190675">
    <property type="component" value="Chromosome I"/>
</dbReference>